<reference evidence="1" key="1">
    <citation type="submission" date="2019-10" db="EMBL/GenBank/DDBJ databases">
        <authorList>
            <person name="Zhang R."/>
            <person name="Pan Y."/>
            <person name="Wang J."/>
            <person name="Ma R."/>
            <person name="Yu S."/>
        </authorList>
    </citation>
    <scope>NUCLEOTIDE SEQUENCE</scope>
    <source>
        <strain evidence="1">LA-IB0</strain>
        <tissue evidence="1">Leaf</tissue>
    </source>
</reference>
<sequence length="81" mass="9552">MDFFCSDEVGDQPPWSYDEEEVSVLPNFNQSYLCIYFEIYAYGMTWAENWCIVPILSEENAEIERFFNMEITASLDVAPRM</sequence>
<organism evidence="1 2">
    <name type="scientific">Buddleja alternifolia</name>
    <dbReference type="NCBI Taxonomy" id="168488"/>
    <lineage>
        <taxon>Eukaryota</taxon>
        <taxon>Viridiplantae</taxon>
        <taxon>Streptophyta</taxon>
        <taxon>Embryophyta</taxon>
        <taxon>Tracheophyta</taxon>
        <taxon>Spermatophyta</taxon>
        <taxon>Magnoliopsida</taxon>
        <taxon>eudicotyledons</taxon>
        <taxon>Gunneridae</taxon>
        <taxon>Pentapetalae</taxon>
        <taxon>asterids</taxon>
        <taxon>lamiids</taxon>
        <taxon>Lamiales</taxon>
        <taxon>Scrophulariaceae</taxon>
        <taxon>Buddlejeae</taxon>
        <taxon>Buddleja</taxon>
    </lineage>
</organism>
<gene>
    <name evidence="1" type="ORF">BUALT_Bualt03G0147100</name>
</gene>
<accession>A0AAV6Y1V9</accession>
<comment type="caution">
    <text evidence="1">The sequence shown here is derived from an EMBL/GenBank/DDBJ whole genome shotgun (WGS) entry which is preliminary data.</text>
</comment>
<dbReference type="Proteomes" id="UP000826271">
    <property type="component" value="Unassembled WGS sequence"/>
</dbReference>
<proteinExistence type="predicted"/>
<protein>
    <submittedName>
        <fullName evidence="1">Uncharacterized protein</fullName>
    </submittedName>
</protein>
<keyword evidence="2" id="KW-1185">Reference proteome</keyword>
<dbReference type="AlphaFoldDB" id="A0AAV6Y1V9"/>
<evidence type="ECO:0000313" key="2">
    <source>
        <dbReference type="Proteomes" id="UP000826271"/>
    </source>
</evidence>
<dbReference type="EMBL" id="WHWC01000003">
    <property type="protein sequence ID" value="KAG8386422.1"/>
    <property type="molecule type" value="Genomic_DNA"/>
</dbReference>
<evidence type="ECO:0000313" key="1">
    <source>
        <dbReference type="EMBL" id="KAG8386422.1"/>
    </source>
</evidence>
<name>A0AAV6Y1V9_9LAMI</name>